<sequence length="86" mass="9576">MTIPTRAAAADIAAINDTAEWTGPTLAVRRQSSVGRPLGERRLGVIRNFDLASVFTEGRKMEHFSSIEELAKVWEVVRAKRPPPFK</sequence>
<gene>
    <name evidence="1" type="ORF">D5400_09910</name>
</gene>
<name>A0A3S9B3V0_9HYPH</name>
<dbReference type="AlphaFoldDB" id="A0A3S9B3V0"/>
<protein>
    <submittedName>
        <fullName evidence="1">Uncharacterized protein</fullName>
    </submittedName>
</protein>
<dbReference type="KEGG" id="abaw:D5400_09910"/>
<organism evidence="1 2">
    <name type="scientific">Georhizobium profundi</name>
    <dbReference type="NCBI Taxonomy" id="2341112"/>
    <lineage>
        <taxon>Bacteria</taxon>
        <taxon>Pseudomonadati</taxon>
        <taxon>Pseudomonadota</taxon>
        <taxon>Alphaproteobacteria</taxon>
        <taxon>Hyphomicrobiales</taxon>
        <taxon>Rhizobiaceae</taxon>
        <taxon>Georhizobium</taxon>
    </lineage>
</organism>
<proteinExistence type="predicted"/>
<evidence type="ECO:0000313" key="2">
    <source>
        <dbReference type="Proteomes" id="UP000268192"/>
    </source>
</evidence>
<accession>A0A3S9B3V0</accession>
<keyword evidence="2" id="KW-1185">Reference proteome</keyword>
<reference evidence="1 2" key="1">
    <citation type="submission" date="2018-09" db="EMBL/GenBank/DDBJ databases">
        <title>Marinorhizobium profundi gen. nov., sp. nov., isolated from a deep-sea sediment sample from the New Britain Trench and proposal of Marinorhizobiaceae fam. nov. in the order Rhizobiales of the class Alphaproteobacteria.</title>
        <authorList>
            <person name="Cao J."/>
        </authorList>
    </citation>
    <scope>NUCLEOTIDE SEQUENCE [LARGE SCALE GENOMIC DNA]</scope>
    <source>
        <strain evidence="1 2">WS11</strain>
    </source>
</reference>
<dbReference type="Proteomes" id="UP000268192">
    <property type="component" value="Chromosome"/>
</dbReference>
<dbReference type="EMBL" id="CP032509">
    <property type="protein sequence ID" value="AZN71541.1"/>
    <property type="molecule type" value="Genomic_DNA"/>
</dbReference>
<evidence type="ECO:0000313" key="1">
    <source>
        <dbReference type="EMBL" id="AZN71541.1"/>
    </source>
</evidence>